<dbReference type="CDD" id="cd00096">
    <property type="entry name" value="Ig"/>
    <property type="match status" value="1"/>
</dbReference>
<accession>A0A4E0RKD6</accession>
<keyword evidence="3" id="KW-0677">Repeat</keyword>
<dbReference type="Pfam" id="PF13855">
    <property type="entry name" value="LRR_8"/>
    <property type="match status" value="2"/>
</dbReference>
<feature type="region of interest" description="Disordered" evidence="5">
    <location>
        <begin position="579"/>
        <end position="634"/>
    </location>
</feature>
<evidence type="ECO:0000256" key="4">
    <source>
        <dbReference type="ARBA" id="ARBA00023157"/>
    </source>
</evidence>
<dbReference type="InterPro" id="IPR003599">
    <property type="entry name" value="Ig_sub"/>
</dbReference>
<dbReference type="SMART" id="SM00369">
    <property type="entry name" value="LRR_TYP"/>
    <property type="match status" value="4"/>
</dbReference>
<evidence type="ECO:0000313" key="9">
    <source>
        <dbReference type="EMBL" id="THD27823.1"/>
    </source>
</evidence>
<evidence type="ECO:0000259" key="8">
    <source>
        <dbReference type="PROSITE" id="PS50835"/>
    </source>
</evidence>
<dbReference type="InterPro" id="IPR013783">
    <property type="entry name" value="Ig-like_fold"/>
</dbReference>
<feature type="compositionally biased region" description="Polar residues" evidence="5">
    <location>
        <begin position="610"/>
        <end position="623"/>
    </location>
</feature>
<feature type="domain" description="Ig-like" evidence="8">
    <location>
        <begin position="286"/>
        <end position="377"/>
    </location>
</feature>
<dbReference type="SUPFAM" id="SSF52058">
    <property type="entry name" value="L domain-like"/>
    <property type="match status" value="1"/>
</dbReference>
<evidence type="ECO:0000313" key="10">
    <source>
        <dbReference type="Proteomes" id="UP000230066"/>
    </source>
</evidence>
<dbReference type="InterPro" id="IPR036179">
    <property type="entry name" value="Ig-like_dom_sf"/>
</dbReference>
<keyword evidence="6" id="KW-0472">Membrane</keyword>
<dbReference type="InterPro" id="IPR001611">
    <property type="entry name" value="Leu-rich_rpt"/>
</dbReference>
<evidence type="ECO:0000256" key="6">
    <source>
        <dbReference type="SAM" id="Phobius"/>
    </source>
</evidence>
<dbReference type="PROSITE" id="PS50835">
    <property type="entry name" value="IG_LIKE"/>
    <property type="match status" value="1"/>
</dbReference>
<dbReference type="Pfam" id="PF00560">
    <property type="entry name" value="LRR_1"/>
    <property type="match status" value="1"/>
</dbReference>
<keyword evidence="10" id="KW-1185">Reference proteome</keyword>
<organism evidence="9 10">
    <name type="scientific">Fasciola hepatica</name>
    <name type="common">Liver fluke</name>
    <dbReference type="NCBI Taxonomy" id="6192"/>
    <lineage>
        <taxon>Eukaryota</taxon>
        <taxon>Metazoa</taxon>
        <taxon>Spiralia</taxon>
        <taxon>Lophotrochozoa</taxon>
        <taxon>Platyhelminthes</taxon>
        <taxon>Trematoda</taxon>
        <taxon>Digenea</taxon>
        <taxon>Plagiorchiida</taxon>
        <taxon>Echinostomata</taxon>
        <taxon>Echinostomatoidea</taxon>
        <taxon>Fasciolidae</taxon>
        <taxon>Fasciola</taxon>
    </lineage>
</organism>
<evidence type="ECO:0000256" key="5">
    <source>
        <dbReference type="SAM" id="MobiDB-lite"/>
    </source>
</evidence>
<dbReference type="PANTHER" id="PTHR24366">
    <property type="entry name" value="IG(IMMUNOGLOBULIN) AND LRR(LEUCINE RICH REPEAT) DOMAINS"/>
    <property type="match status" value="1"/>
</dbReference>
<keyword evidence="1" id="KW-0433">Leucine-rich repeat</keyword>
<dbReference type="SMART" id="SM00082">
    <property type="entry name" value="LRRCT"/>
    <property type="match status" value="1"/>
</dbReference>
<dbReference type="Gene3D" id="3.80.10.10">
    <property type="entry name" value="Ribonuclease Inhibitor"/>
    <property type="match status" value="2"/>
</dbReference>
<dbReference type="Gene3D" id="2.60.40.10">
    <property type="entry name" value="Immunoglobulins"/>
    <property type="match status" value="1"/>
</dbReference>
<keyword evidence="4" id="KW-1015">Disulfide bond</keyword>
<dbReference type="Pfam" id="PF07679">
    <property type="entry name" value="I-set"/>
    <property type="match status" value="1"/>
</dbReference>
<dbReference type="InterPro" id="IPR003591">
    <property type="entry name" value="Leu-rich_rpt_typical-subtyp"/>
</dbReference>
<proteinExistence type="predicted"/>
<dbReference type="Proteomes" id="UP000230066">
    <property type="component" value="Unassembled WGS sequence"/>
</dbReference>
<dbReference type="SMART" id="SM00409">
    <property type="entry name" value="IG"/>
    <property type="match status" value="1"/>
</dbReference>
<dbReference type="InterPro" id="IPR000483">
    <property type="entry name" value="Cys-rich_flank_reg_C"/>
</dbReference>
<keyword evidence="6" id="KW-1133">Transmembrane helix</keyword>
<name>A0A4E0RKD6_FASHE</name>
<protein>
    <submittedName>
        <fullName evidence="9">Slit</fullName>
    </submittedName>
</protein>
<dbReference type="SUPFAM" id="SSF48726">
    <property type="entry name" value="Immunoglobulin"/>
    <property type="match status" value="1"/>
</dbReference>
<comment type="caution">
    <text evidence="9">The sequence shown here is derived from an EMBL/GenBank/DDBJ whole genome shotgun (WGS) entry which is preliminary data.</text>
</comment>
<evidence type="ECO:0000256" key="1">
    <source>
        <dbReference type="ARBA" id="ARBA00022614"/>
    </source>
</evidence>
<keyword evidence="2 7" id="KW-0732">Signal</keyword>
<feature type="chain" id="PRO_5020041459" evidence="7">
    <location>
        <begin position="23"/>
        <end position="823"/>
    </location>
</feature>
<dbReference type="InterPro" id="IPR007110">
    <property type="entry name" value="Ig-like_dom"/>
</dbReference>
<feature type="signal peptide" evidence="7">
    <location>
        <begin position="1"/>
        <end position="22"/>
    </location>
</feature>
<dbReference type="AlphaFoldDB" id="A0A4E0RKD6"/>
<dbReference type="PANTHER" id="PTHR24366:SF170">
    <property type="entry name" value="RE50361P"/>
    <property type="match status" value="1"/>
</dbReference>
<evidence type="ECO:0000256" key="2">
    <source>
        <dbReference type="ARBA" id="ARBA00022729"/>
    </source>
</evidence>
<sequence>MPYHNYWFCSVFFLWLLGLPSSHPICAPQLDVTKFQCTHSRLIEVPGNINRLTEELDLSHNLIEVLHEDSFHRLNSLRRLVLSHNKIYKITERAFLAVAQTLTYLDLRNNQIMSNSITGFPITALAPLVHLTYLDLSGNPLSIVPTEFLQHMGANLTQLDLSSVPMKLQIQPGAFRGLAQLHRLNLAGNSFGEFNEDSFEGLRPAQFSQLSLHGVQWRCDCRLLWFRRWLNHVPRKALFADALPGGECISPPAFKGRSLLFLNLTDLQCAPRLLGTIPPSQELDSPEPVHVVALDGYNLTLSCVFVSEPKMQVHWYQNGILIQSHWKRFTQFTSSGTKFTTSLHFHQLNSQLDTGTYQCQTSNQKGSAGKNFMVDVKTQLSPEKYEIRMHTSGQTEKPFMQAKDLGKYLIILGIIAASNIVFFIVGAITYKCIKCRHRVRRKPSSSDSQVAYILGNGHSHPLIMNHTEQTEIHPNSRIPLLPHTPGIQPVSNTSISHPVTSFHPVHYDYHLSDWQAGTILTTTTTTTTTNASQIWTEPDVRMPTAHRNPIWSNQAAVGEHFPQDLTHILSPHRTKRMRQFGEPPSPISSDMGYSASTSSRTVDRSDPSAERTQTMHKSGQPESASKPCDHYTLTLKQNDGNKTELVYEPRGIGSEKGRNTLRISAPSMRETSLAPQPLLSSQLHSRETRMTEHDETVHVIPESNRNKELETLDEDRDPLCPIHGTDPQHTCVIHAKIEDLICPVHGSLLDTSGIEKNVEQLCALNEKYRSLGTRTTVSKPYLDNNQRFSNPNLTSINGEYLGLSDSQIKRSWKSVQRNNTLPR</sequence>
<dbReference type="InterPro" id="IPR013098">
    <property type="entry name" value="Ig_I-set"/>
</dbReference>
<feature type="transmembrane region" description="Helical" evidence="6">
    <location>
        <begin position="408"/>
        <end position="433"/>
    </location>
</feature>
<keyword evidence="6" id="KW-0812">Transmembrane</keyword>
<evidence type="ECO:0000256" key="3">
    <source>
        <dbReference type="ARBA" id="ARBA00022737"/>
    </source>
</evidence>
<evidence type="ECO:0000256" key="7">
    <source>
        <dbReference type="SAM" id="SignalP"/>
    </source>
</evidence>
<dbReference type="PROSITE" id="PS51450">
    <property type="entry name" value="LRR"/>
    <property type="match status" value="2"/>
</dbReference>
<reference evidence="9" key="1">
    <citation type="submission" date="2019-03" db="EMBL/GenBank/DDBJ databases">
        <title>Improved annotation for the trematode Fasciola hepatica.</title>
        <authorList>
            <person name="Choi Y.-J."/>
            <person name="Martin J."/>
            <person name="Mitreva M."/>
        </authorList>
    </citation>
    <scope>NUCLEOTIDE SEQUENCE [LARGE SCALE GENOMIC DNA]</scope>
</reference>
<dbReference type="InterPro" id="IPR032675">
    <property type="entry name" value="LRR_dom_sf"/>
</dbReference>
<gene>
    <name evidence="9" type="ORF">D915_001401</name>
</gene>
<dbReference type="EMBL" id="JXXN02000312">
    <property type="protein sequence ID" value="THD27823.1"/>
    <property type="molecule type" value="Genomic_DNA"/>
</dbReference>